<keyword evidence="5" id="KW-1185">Reference proteome</keyword>
<name>A0A4S4FSD6_9MICO</name>
<proteinExistence type="inferred from homology"/>
<evidence type="ECO:0000256" key="1">
    <source>
        <dbReference type="ARBA" id="ARBA00010211"/>
    </source>
</evidence>
<evidence type="ECO:0000259" key="3">
    <source>
        <dbReference type="Pfam" id="PF01557"/>
    </source>
</evidence>
<dbReference type="InterPro" id="IPR011234">
    <property type="entry name" value="Fumarylacetoacetase-like_C"/>
</dbReference>
<dbReference type="PANTHER" id="PTHR42796:SF7">
    <property type="entry name" value="2-DEHYDRO-3-DEOXY-D-ARABINONATE DEHYDRATASE"/>
    <property type="match status" value="1"/>
</dbReference>
<keyword evidence="2" id="KW-0479">Metal-binding</keyword>
<comment type="caution">
    <text evidence="4">The sequence shown here is derived from an EMBL/GenBank/DDBJ whole genome shotgun (WGS) entry which is preliminary data.</text>
</comment>
<evidence type="ECO:0000313" key="5">
    <source>
        <dbReference type="Proteomes" id="UP000309133"/>
    </source>
</evidence>
<sequence length="381" mass="40489">MPIDAESAILGGRVWDPAAGGPSVVAVRGGELIDLSSTFPTMRDLFETDDAGMALSVAEGPSLGSFAEILANTIPETRDETRPWLLSPIDLQVVKAAGVTFAVSMVERVIEERVRGDLNAANEIRGKIMDTIGADLKAVKPGSPEAQKLKEYFIAEGLWSQYLEVGIGPDAEIFTKAPVLASVGTAVEVGIHSSSTWNNPEPEVVLAIDSKGRIIGATVGNDVNLRDIEGRSALLLPKAKDNNASGALGPFIRFFGEGFDLDDVRQTTVTLSIDGPDGFHLDATSPLAEISRDPADLAGQLLGEHHQYPDGAVLYLGTLFAPVIDRSEAGKGFTHKVGDIVRIAAPRLGSLVNRVELSERCAPWTFGIRDLMGNLASRGLL</sequence>
<protein>
    <submittedName>
        <fullName evidence="4">Fumarylacetoacetate hydrolase</fullName>
    </submittedName>
</protein>
<gene>
    <name evidence="4" type="ORF">E6C64_02025</name>
</gene>
<evidence type="ECO:0000313" key="4">
    <source>
        <dbReference type="EMBL" id="THG33593.1"/>
    </source>
</evidence>
<organism evidence="4 5">
    <name type="scientific">Naasia lichenicola</name>
    <dbReference type="NCBI Taxonomy" id="2565933"/>
    <lineage>
        <taxon>Bacteria</taxon>
        <taxon>Bacillati</taxon>
        <taxon>Actinomycetota</taxon>
        <taxon>Actinomycetes</taxon>
        <taxon>Micrococcales</taxon>
        <taxon>Microbacteriaceae</taxon>
        <taxon>Naasia</taxon>
    </lineage>
</organism>
<dbReference type="GO" id="GO:0044281">
    <property type="term" value="P:small molecule metabolic process"/>
    <property type="evidence" value="ECO:0007669"/>
    <property type="project" value="UniProtKB-ARBA"/>
</dbReference>
<reference evidence="4 5" key="1">
    <citation type="submission" date="2019-04" db="EMBL/GenBank/DDBJ databases">
        <authorList>
            <person name="Jiang L."/>
        </authorList>
    </citation>
    <scope>NUCLEOTIDE SEQUENCE [LARGE SCALE GENOMIC DNA]</scope>
    <source>
        <strain evidence="4 5">YIM 131853</strain>
    </source>
</reference>
<dbReference type="SUPFAM" id="SSF56529">
    <property type="entry name" value="FAH"/>
    <property type="match status" value="1"/>
</dbReference>
<keyword evidence="4" id="KW-0378">Hydrolase</keyword>
<dbReference type="EMBL" id="SSSM01000001">
    <property type="protein sequence ID" value="THG33593.1"/>
    <property type="molecule type" value="Genomic_DNA"/>
</dbReference>
<dbReference type="Gene3D" id="3.90.850.10">
    <property type="entry name" value="Fumarylacetoacetase-like, C-terminal domain"/>
    <property type="match status" value="1"/>
</dbReference>
<dbReference type="PANTHER" id="PTHR42796">
    <property type="entry name" value="FUMARYLACETOACETATE HYDROLASE DOMAIN-CONTAINING PROTEIN 2A-RELATED"/>
    <property type="match status" value="1"/>
</dbReference>
<comment type="similarity">
    <text evidence="1">Belongs to the FAH family.</text>
</comment>
<dbReference type="OrthoDB" id="9779415at2"/>
<evidence type="ECO:0000256" key="2">
    <source>
        <dbReference type="ARBA" id="ARBA00022723"/>
    </source>
</evidence>
<dbReference type="GO" id="GO:0046872">
    <property type="term" value="F:metal ion binding"/>
    <property type="evidence" value="ECO:0007669"/>
    <property type="project" value="UniProtKB-KW"/>
</dbReference>
<accession>A0A4S4FSD6</accession>
<dbReference type="GO" id="GO:0016787">
    <property type="term" value="F:hydrolase activity"/>
    <property type="evidence" value="ECO:0007669"/>
    <property type="project" value="UniProtKB-KW"/>
</dbReference>
<dbReference type="Proteomes" id="UP000309133">
    <property type="component" value="Unassembled WGS sequence"/>
</dbReference>
<dbReference type="Pfam" id="PF01557">
    <property type="entry name" value="FAA_hydrolase"/>
    <property type="match status" value="1"/>
</dbReference>
<dbReference type="AlphaFoldDB" id="A0A4S4FSD6"/>
<dbReference type="InterPro" id="IPR036663">
    <property type="entry name" value="Fumarylacetoacetase_C_sf"/>
</dbReference>
<feature type="domain" description="Fumarylacetoacetase-like C-terminal" evidence="3">
    <location>
        <begin position="213"/>
        <end position="355"/>
    </location>
</feature>
<dbReference type="InterPro" id="IPR051121">
    <property type="entry name" value="FAH"/>
</dbReference>